<dbReference type="PANTHER" id="PTHR30121:SF6">
    <property type="entry name" value="SLR6007 PROTEIN"/>
    <property type="match status" value="1"/>
</dbReference>
<dbReference type="SUPFAM" id="SSF52540">
    <property type="entry name" value="P-loop containing nucleoside triphosphate hydrolases"/>
    <property type="match status" value="1"/>
</dbReference>
<evidence type="ECO:0000259" key="2">
    <source>
        <dbReference type="Pfam" id="PF12696"/>
    </source>
</evidence>
<dbReference type="HOGENOM" id="CLU_024857_0_0_4"/>
<dbReference type="Pfam" id="PF12696">
    <property type="entry name" value="TraG-D_C"/>
    <property type="match status" value="1"/>
</dbReference>
<dbReference type="InterPro" id="IPR032689">
    <property type="entry name" value="TraG-D_C"/>
</dbReference>
<reference evidence="3 4" key="1">
    <citation type="journal article" date="2012" name="J. Bacteriol.">
        <title>Complete Genome Sequence of Burkholderia phenoliruptrix BR3459a (CLA1), a Heat-Tolerant, Nitrogen-Fixing Symbiont of Mimosa flocculosa.</title>
        <authorList>
            <person name="de Oliveira Cunha C."/>
            <person name="Goda Zuleta L.F."/>
            <person name="Paula de Almeida L.G."/>
            <person name="Prioli Ciapina L."/>
            <person name="Lustrino Borges W."/>
            <person name="Pitard R.M."/>
            <person name="Baldani J.I."/>
            <person name="Straliotto R."/>
            <person name="de Faria S.M."/>
            <person name="Hungria M."/>
            <person name="Sousa Cavada B."/>
            <person name="Mercante F.M."/>
            <person name="Ribeiro de Vasconcelos A.T."/>
        </authorList>
    </citation>
    <scope>NUCLEOTIDE SEQUENCE [LARGE SCALE GENOMIC DNA]</scope>
    <source>
        <strain evidence="3 4">BR3459a</strain>
    </source>
</reference>
<dbReference type="PANTHER" id="PTHR30121">
    <property type="entry name" value="UNCHARACTERIZED PROTEIN YJGR-RELATED"/>
    <property type="match status" value="1"/>
</dbReference>
<organism evidence="3 4">
    <name type="scientific">Paraburkholderia phenoliruptrix BR3459a</name>
    <dbReference type="NCBI Taxonomy" id="1229205"/>
    <lineage>
        <taxon>Bacteria</taxon>
        <taxon>Pseudomonadati</taxon>
        <taxon>Pseudomonadota</taxon>
        <taxon>Betaproteobacteria</taxon>
        <taxon>Burkholderiales</taxon>
        <taxon>Burkholderiaceae</taxon>
        <taxon>Paraburkholderia</taxon>
    </lineage>
</organism>
<name>K0DIT7_9BURK</name>
<keyword evidence="1" id="KW-0472">Membrane</keyword>
<dbReference type="STRING" id="1229205.BUPH_02414"/>
<evidence type="ECO:0000313" key="4">
    <source>
        <dbReference type="Proteomes" id="UP000010105"/>
    </source>
</evidence>
<dbReference type="AlphaFoldDB" id="K0DIT7"/>
<evidence type="ECO:0000256" key="1">
    <source>
        <dbReference type="SAM" id="Phobius"/>
    </source>
</evidence>
<dbReference type="eggNOG" id="COG3505">
    <property type="taxonomic scope" value="Bacteria"/>
</dbReference>
<accession>K0DIT7</accession>
<keyword evidence="1" id="KW-1133">Transmembrane helix</keyword>
<dbReference type="Proteomes" id="UP000010105">
    <property type="component" value="Chromosome 1"/>
</dbReference>
<sequence>MTASEAAMTYPIENRFRRPVELLSSAAALAATGVLWSHPALFLVTPATGAATTLALLALAFTRAKQAWQLIRFQRNLRRLPQYVIPAAAIPCSDREVFLGLGFRWSSIHTQRLYQARLPENRRLLARNDLYDHARDHERRHPDGRLSSITRRQAWWNPVAPLPPVGGDPALHGVEPEERDVWFDLGERVGHMAVLGTTRVGKTRLCEVLVAQDIRRGDIVIVFDPKGDVGLLLRMYAEAKRCGREGEFTFFHLGYPDKSARYSPIGTYSRITEVATRIAGNLPKEGQSAAFRDFVWRFVNVMARAMSALGIRPTYEMIYQNAVNVDGLALRYFRFWLDRDHPGWEDGLEPLEKEEAKQAMRLQRNQEVLQVANLIRQQGWTDPIANGLLSVISNERSYFDKLISSLYPLLEKLTTGRTSELLSPDYDDPDDPRPVFDWNRVMDRGGIVYVGLDALSDFEVAGVVGNAMFADLTSTAGRIYKHGHGYGQSGAGGKRRVSIHADEFNELVGDEFVPMVNKAGGAGYQVTAYTQTSADLEAKIGSRAKAEQIFGNFNTLVMLRVKYVTTAKILTDQLPMVDVKTLTLASSATDAVRRGEGVHFTAQTHDQISVRPAPMLQPSDLTQLPKGQAFALIEGGQLVKVRLPLLEDNDPIMLPGLDDVVADMRAKYATYVHAVSPFDDAGGVAPDVIGGAVASFMPAGLNAGNLPSTTKSWVVEGRGAGFGRERM</sequence>
<dbReference type="EMBL" id="CP003863">
    <property type="protein sequence ID" value="AFT85981.1"/>
    <property type="molecule type" value="Genomic_DNA"/>
</dbReference>
<dbReference type="InterPro" id="IPR022458">
    <property type="entry name" value="Conjugative_coupling_TraG/TraD"/>
</dbReference>
<proteinExistence type="predicted"/>
<dbReference type="InterPro" id="IPR022503">
    <property type="entry name" value="Conj_coupling_TraG/TraD_PFGI-1"/>
</dbReference>
<dbReference type="InterPro" id="IPR027417">
    <property type="entry name" value="P-loop_NTPase"/>
</dbReference>
<dbReference type="InterPro" id="IPR051162">
    <property type="entry name" value="T4SS_component"/>
</dbReference>
<gene>
    <name evidence="3" type="ORF">BUPH_02414</name>
</gene>
<dbReference type="KEGG" id="bpx:BUPH_02414"/>
<dbReference type="NCBIfam" id="TIGR03754">
    <property type="entry name" value="conj_TOL_TraD"/>
    <property type="match status" value="1"/>
</dbReference>
<feature type="transmembrane region" description="Helical" evidence="1">
    <location>
        <begin position="43"/>
        <end position="62"/>
    </location>
</feature>
<dbReference type="PATRIC" id="fig|1229205.11.peg.2118"/>
<dbReference type="NCBIfam" id="TIGR03743">
    <property type="entry name" value="SXT_TraD"/>
    <property type="match status" value="1"/>
</dbReference>
<dbReference type="CDD" id="cd01127">
    <property type="entry name" value="TrwB_TraG_TraD_VirD4"/>
    <property type="match status" value="2"/>
</dbReference>
<protein>
    <submittedName>
        <fullName evidence="3">Conjugal transfer pilus assembly protein TraD</fullName>
    </submittedName>
</protein>
<evidence type="ECO:0000313" key="3">
    <source>
        <dbReference type="EMBL" id="AFT85981.1"/>
    </source>
</evidence>
<dbReference type="Gene3D" id="3.40.50.300">
    <property type="entry name" value="P-loop containing nucleotide triphosphate hydrolases"/>
    <property type="match status" value="2"/>
</dbReference>
<feature type="domain" description="TraD/TraG TraM recognition site" evidence="2">
    <location>
        <begin position="497"/>
        <end position="626"/>
    </location>
</feature>
<keyword evidence="1" id="KW-0812">Transmembrane</keyword>